<dbReference type="EMBL" id="JN885995">
    <property type="protein sequence ID" value="AEX62363.1"/>
    <property type="molecule type" value="Genomic_DNA"/>
</dbReference>
<evidence type="ECO:0000256" key="1">
    <source>
        <dbReference type="SAM" id="Phobius"/>
    </source>
</evidence>
<feature type="transmembrane region" description="Helical" evidence="1">
    <location>
        <begin position="20"/>
        <end position="39"/>
    </location>
</feature>
<reference evidence="2" key="1">
    <citation type="submission" date="2011-10" db="EMBL/GenBank/DDBJ databases">
        <title>Provirophages and transpovirons: unique mobilome of giant viruses.</title>
        <authorList>
            <person name="Desnues C."/>
            <person name="LaScola B."/>
            <person name="Yutin N."/>
            <person name="Fournous G."/>
            <person name="Koonin E."/>
            <person name="Raoult D."/>
        </authorList>
    </citation>
    <scope>NUCLEOTIDE SEQUENCE</scope>
    <source>
        <strain evidence="2">Mv13-mv</strain>
    </source>
</reference>
<organism evidence="2">
    <name type="scientific">Moumouvirus sp. 'Monve'</name>
    <dbReference type="NCBI Taxonomy" id="1128131"/>
    <lineage>
        <taxon>Viruses</taxon>
        <taxon>Varidnaviria</taxon>
        <taxon>Bamfordvirae</taxon>
        <taxon>Nucleocytoviricota</taxon>
        <taxon>Megaviricetes</taxon>
        <taxon>Imitervirales</taxon>
        <taxon>Mimiviridae</taxon>
        <taxon>Megamimivirinae</taxon>
        <taxon>Moumouvirus</taxon>
    </lineage>
</organism>
<accession>H2ED90</accession>
<proteinExistence type="predicted"/>
<name>H2ED90_9VIRU</name>
<evidence type="ECO:0000313" key="2">
    <source>
        <dbReference type="EMBL" id="AEX62363.1"/>
    </source>
</evidence>
<keyword evidence="1" id="KW-0812">Transmembrane</keyword>
<sequence length="169" mass="20219">MCNLNSNLINKLMESIQQNIMKTFIYFVCILFFFQALTLGNPVTRIKLKNKQDIIKCYRYSYCYNNLCICENKDTIDNLYCWNEETCYVIKFKECIFNIFIGLVVIFTFILHIKAIENYLKNATPEERTQLLNDLNQQFNERNKIHYYDNYGNIRVKMPGDNIPSYSLF</sequence>
<feature type="transmembrane region" description="Helical" evidence="1">
    <location>
        <begin position="95"/>
        <end position="113"/>
    </location>
</feature>
<gene>
    <name evidence="2" type="ORF">mv_R158</name>
</gene>
<keyword evidence="1" id="KW-0472">Membrane</keyword>
<protein>
    <submittedName>
        <fullName evidence="2">Uncharacterized protein</fullName>
    </submittedName>
</protein>
<keyword evidence="1" id="KW-1133">Transmembrane helix</keyword>